<dbReference type="AlphaFoldDB" id="A0A8S1K9U5"/>
<proteinExistence type="inferred from homology"/>
<name>A0A8S1K9U5_PARPR</name>
<dbReference type="OMA" id="THRDLMV"/>
<dbReference type="PANTHER" id="PTHR11375">
    <property type="entry name" value="ACIDIC LEUCINE-RICH NUCLEAR PHOSPHOPROTEIN 32"/>
    <property type="match status" value="1"/>
</dbReference>
<gene>
    <name evidence="6" type="ORF">PPRIM_AZ9-3.1.T0170056</name>
</gene>
<evidence type="ECO:0000259" key="5">
    <source>
        <dbReference type="Pfam" id="PF24048"/>
    </source>
</evidence>
<dbReference type="Proteomes" id="UP000688137">
    <property type="component" value="Unassembled WGS sequence"/>
</dbReference>
<keyword evidence="1" id="KW-0433">Leucine-rich repeat</keyword>
<dbReference type="PANTHER" id="PTHR11375:SF23">
    <property type="entry name" value="CHROMOSOME UNDETERMINED SCAFFOLD_118, WHOLE GENOME SHOTGUN SEQUENCE"/>
    <property type="match status" value="1"/>
</dbReference>
<evidence type="ECO:0000313" key="7">
    <source>
        <dbReference type="Proteomes" id="UP000688137"/>
    </source>
</evidence>
<dbReference type="Pfam" id="PF24048">
    <property type="entry name" value="LRR_NXF1-5"/>
    <property type="match status" value="1"/>
</dbReference>
<evidence type="ECO:0000256" key="4">
    <source>
        <dbReference type="SAM" id="MobiDB-lite"/>
    </source>
</evidence>
<dbReference type="InterPro" id="IPR045081">
    <property type="entry name" value="AN32"/>
</dbReference>
<organism evidence="6 7">
    <name type="scientific">Paramecium primaurelia</name>
    <dbReference type="NCBI Taxonomy" id="5886"/>
    <lineage>
        <taxon>Eukaryota</taxon>
        <taxon>Sar</taxon>
        <taxon>Alveolata</taxon>
        <taxon>Ciliophora</taxon>
        <taxon>Intramacronucleata</taxon>
        <taxon>Oligohymenophorea</taxon>
        <taxon>Peniculida</taxon>
        <taxon>Parameciidae</taxon>
        <taxon>Paramecium</taxon>
    </lineage>
</organism>
<feature type="region of interest" description="Disordered" evidence="4">
    <location>
        <begin position="167"/>
        <end position="227"/>
    </location>
</feature>
<keyword evidence="2" id="KW-0677">Repeat</keyword>
<keyword evidence="7" id="KW-1185">Reference proteome</keyword>
<feature type="region of interest" description="Disordered" evidence="4">
    <location>
        <begin position="1"/>
        <end position="25"/>
    </location>
</feature>
<feature type="domain" description="NXF1/2/3/5-like leucine-rich repeat" evidence="5">
    <location>
        <begin position="80"/>
        <end position="160"/>
    </location>
</feature>
<comment type="similarity">
    <text evidence="3">Belongs to the ANP32 family.</text>
</comment>
<dbReference type="PROSITE" id="PS51450">
    <property type="entry name" value="LRR"/>
    <property type="match status" value="1"/>
</dbReference>
<evidence type="ECO:0000256" key="2">
    <source>
        <dbReference type="ARBA" id="ARBA00022737"/>
    </source>
</evidence>
<dbReference type="FunFam" id="3.80.10.10:FF:000131">
    <property type="entry name" value="acidic leucine-rich nuclear phosphoprotein 32-related protein-like"/>
    <property type="match status" value="1"/>
</dbReference>
<dbReference type="EMBL" id="CAJJDM010000012">
    <property type="protein sequence ID" value="CAD8050435.1"/>
    <property type="molecule type" value="Genomic_DNA"/>
</dbReference>
<dbReference type="GO" id="GO:0005634">
    <property type="term" value="C:nucleus"/>
    <property type="evidence" value="ECO:0007669"/>
    <property type="project" value="TreeGrafter"/>
</dbReference>
<evidence type="ECO:0000313" key="6">
    <source>
        <dbReference type="EMBL" id="CAD8050435.1"/>
    </source>
</evidence>
<dbReference type="InterPro" id="IPR057125">
    <property type="entry name" value="NXF1/2/3/5-like_LRR"/>
</dbReference>
<evidence type="ECO:0000256" key="1">
    <source>
        <dbReference type="ARBA" id="ARBA00022614"/>
    </source>
</evidence>
<feature type="compositionally biased region" description="Acidic residues" evidence="4">
    <location>
        <begin position="175"/>
        <end position="216"/>
    </location>
</feature>
<protein>
    <recommendedName>
        <fullName evidence="5">NXF1/2/3/5-like leucine-rich repeat domain-containing protein</fullName>
    </recommendedName>
</protein>
<comment type="caution">
    <text evidence="6">The sequence shown here is derived from an EMBL/GenBank/DDBJ whole genome shotgun (WGS) entry which is preliminary data.</text>
</comment>
<sequence>MKGSSQKNKILEQIQKQRRSQSRQNDSKINFLHFQGIQIQEFNKEIDDYLKTFPNLQQLGFQRCKIESLNNLSEYKNINTLNLEENVLDDGCLKMIVQKFPSLTFLNLKKNQIKEFNEIEQLKQLDQLTHLFLDKNPVCEDENFTSKIWDLLPKLKALDGKDKKGKVIKEKTETYEDDEEDEDEDEEEADDDDDDSFSISDDEEDEEYSEEEESESESNKKKKKVKK</sequence>
<evidence type="ECO:0000256" key="3">
    <source>
        <dbReference type="ARBA" id="ARBA00025777"/>
    </source>
</evidence>
<accession>A0A8S1K9U5</accession>
<dbReference type="GO" id="GO:0042393">
    <property type="term" value="F:histone binding"/>
    <property type="evidence" value="ECO:0007669"/>
    <property type="project" value="TreeGrafter"/>
</dbReference>
<reference evidence="6" key="1">
    <citation type="submission" date="2021-01" db="EMBL/GenBank/DDBJ databases">
        <authorList>
            <consortium name="Genoscope - CEA"/>
            <person name="William W."/>
        </authorList>
    </citation>
    <scope>NUCLEOTIDE SEQUENCE</scope>
</reference>
<dbReference type="InterPro" id="IPR001611">
    <property type="entry name" value="Leu-rich_rpt"/>
</dbReference>